<protein>
    <recommendedName>
        <fullName evidence="3">Sulfotransferase family protein</fullName>
    </recommendedName>
</protein>
<name>A0A840BFE4_9RHOO</name>
<accession>A0A840BFE4</accession>
<dbReference type="EMBL" id="JACIET010000001">
    <property type="protein sequence ID" value="MBB4011895.1"/>
    <property type="molecule type" value="Genomic_DNA"/>
</dbReference>
<sequence length="286" mass="32359">MSRDFCVTCYGLAASRWVSFVLASHPKVFVAHGTYELDSIMRGSFDSERTIGKESDNLDALERGRELHRLIKRSPLKALYDQYRALWPQAEVYGNVHSFVPVELYAKPDISEMDLNVVNLLRHPVSFVDCHNTIVLQAQQTEELKQHYETMYARQVLPALERDGALDPSAYVSLEDKAFLISCFSVVGQAKDLIAHPMPAFRMEQLTTDGDALAGFCRTVTGFEYDPAALAAFIAKGSINNHRKKEALRQPAEIYAAWSPRYQRAFEMLIARPYREVFGEVGYPLA</sequence>
<dbReference type="RefSeq" id="WP_183632988.1">
    <property type="nucleotide sequence ID" value="NZ_BAABLE010000011.1"/>
</dbReference>
<dbReference type="Proteomes" id="UP000561045">
    <property type="component" value="Unassembled WGS sequence"/>
</dbReference>
<keyword evidence="2" id="KW-1185">Reference proteome</keyword>
<organism evidence="1 2">
    <name type="scientific">Niveibacterium umoris</name>
    <dbReference type="NCBI Taxonomy" id="1193620"/>
    <lineage>
        <taxon>Bacteria</taxon>
        <taxon>Pseudomonadati</taxon>
        <taxon>Pseudomonadota</taxon>
        <taxon>Betaproteobacteria</taxon>
        <taxon>Rhodocyclales</taxon>
        <taxon>Rhodocyclaceae</taxon>
        <taxon>Niveibacterium</taxon>
    </lineage>
</organism>
<reference evidence="1 2" key="1">
    <citation type="submission" date="2020-08" db="EMBL/GenBank/DDBJ databases">
        <title>Genomic Encyclopedia of Type Strains, Phase IV (KMG-IV): sequencing the most valuable type-strain genomes for metagenomic binning, comparative biology and taxonomic classification.</title>
        <authorList>
            <person name="Goeker M."/>
        </authorList>
    </citation>
    <scope>NUCLEOTIDE SEQUENCE [LARGE SCALE GENOMIC DNA]</scope>
    <source>
        <strain evidence="1 2">DSM 106739</strain>
    </source>
</reference>
<evidence type="ECO:0000313" key="1">
    <source>
        <dbReference type="EMBL" id="MBB4011895.1"/>
    </source>
</evidence>
<gene>
    <name evidence="1" type="ORF">GGR36_001203</name>
</gene>
<evidence type="ECO:0008006" key="3">
    <source>
        <dbReference type="Google" id="ProtNLM"/>
    </source>
</evidence>
<dbReference type="AlphaFoldDB" id="A0A840BFE4"/>
<proteinExistence type="predicted"/>
<evidence type="ECO:0000313" key="2">
    <source>
        <dbReference type="Proteomes" id="UP000561045"/>
    </source>
</evidence>
<comment type="caution">
    <text evidence="1">The sequence shown here is derived from an EMBL/GenBank/DDBJ whole genome shotgun (WGS) entry which is preliminary data.</text>
</comment>